<dbReference type="EMBL" id="CABGGW010000012">
    <property type="protein sequence ID" value="VUS46252.1"/>
    <property type="molecule type" value="Genomic_DNA"/>
</dbReference>
<dbReference type="Proteomes" id="UP000317374">
    <property type="component" value="Unassembled WGS sequence"/>
</dbReference>
<protein>
    <submittedName>
        <fullName evidence="1">Uncharacterized protein</fullName>
    </submittedName>
</protein>
<dbReference type="AlphaFoldDB" id="A0A564IL98"/>
<organism evidence="1 2">
    <name type="scientific">Klebsiella huaxiensis</name>
    <dbReference type="NCBI Taxonomy" id="2153354"/>
    <lineage>
        <taxon>Bacteria</taxon>
        <taxon>Pseudomonadati</taxon>
        <taxon>Pseudomonadota</taxon>
        <taxon>Gammaproteobacteria</taxon>
        <taxon>Enterobacterales</taxon>
        <taxon>Enterobacteriaceae</taxon>
        <taxon>Klebsiella/Raoultella group</taxon>
        <taxon>Klebsiella</taxon>
    </lineage>
</organism>
<proteinExistence type="predicted"/>
<evidence type="ECO:0000313" key="1">
    <source>
        <dbReference type="EMBL" id="VUS46252.1"/>
    </source>
</evidence>
<name>A0A564IL98_9ENTR</name>
<gene>
    <name evidence="1" type="ORF">SB6422_00692</name>
</gene>
<reference evidence="1 2" key="1">
    <citation type="submission" date="2019-07" db="EMBL/GenBank/DDBJ databases">
        <authorList>
            <person name="Brisse S."/>
            <person name="Rodrigues C."/>
            <person name="Thorpe H."/>
        </authorList>
    </citation>
    <scope>NUCLEOTIDE SEQUENCE [LARGE SCALE GENOMIC DNA]</scope>
    <source>
        <strain evidence="1">SB6422</strain>
    </source>
</reference>
<accession>A0A564IL98</accession>
<sequence>MTELTRSLDAITIKGQRLTDAVQVYSDVEAPLKNG</sequence>
<evidence type="ECO:0000313" key="2">
    <source>
        <dbReference type="Proteomes" id="UP000317374"/>
    </source>
</evidence>